<keyword evidence="2" id="KW-0813">Transport</keyword>
<dbReference type="PANTHER" id="PTHR32196">
    <property type="entry name" value="ABC TRANSPORTER PERMEASE PROTEIN YPHD-RELATED-RELATED"/>
    <property type="match status" value="1"/>
</dbReference>
<dbReference type="Pfam" id="PF02653">
    <property type="entry name" value="BPD_transp_2"/>
    <property type="match status" value="1"/>
</dbReference>
<dbReference type="GO" id="GO:0022857">
    <property type="term" value="F:transmembrane transporter activity"/>
    <property type="evidence" value="ECO:0007669"/>
    <property type="project" value="InterPro"/>
</dbReference>
<evidence type="ECO:0000313" key="14">
    <source>
        <dbReference type="Proteomes" id="UP000053260"/>
    </source>
</evidence>
<dbReference type="GO" id="GO:0005886">
    <property type="term" value="C:plasma membrane"/>
    <property type="evidence" value="ECO:0007669"/>
    <property type="project" value="UniProtKB-SubCell"/>
</dbReference>
<accession>A0A101V4Q2</accession>
<sequence length="414" mass="43354">MSTDVTAKTPAPAPPGKEGAATGDGMLQLMLDGMRRNMRQYGMLFALGLIVVLFAVWTDGDLLLPRNVSNLVLQNSYILILAIGMMLVIIAGHIDLSVGSLTAFVGAVGAVLMVSHDIAWPLALVLCLAIGAAAGALQGFFIAYLGIPSFIVTLAGMLLFRGLTEIFLEGQTIGPFPEGLQKVANSFLPEVGPETNYHNLTLLLGLAVIAFVVLQEVRDRKRQQEFALDVLPAKLFLLKLVALSAAVLTVTMLLASYKGTPIVLLILGVLVVGFGYVMRNAVIGRHIYAIGGNLPAAKLSGVKDKKVTFLVFLNMGMLAALAGLVFAARFNAASPKAGLNFELEAIAASFIGGASMSGGVGTVLGAIIGGLVLGVLNNGMNLVGIGTDWQQVIKGLVLLAAVGFDVWNKRKVGS</sequence>
<feature type="transmembrane region" description="Helical" evidence="12">
    <location>
        <begin position="350"/>
        <end position="376"/>
    </location>
</feature>
<protein>
    <recommendedName>
        <fullName evidence="10">Xylose transport system permease protein XylH</fullName>
    </recommendedName>
</protein>
<feature type="transmembrane region" description="Helical" evidence="12">
    <location>
        <begin position="197"/>
        <end position="214"/>
    </location>
</feature>
<comment type="function">
    <text evidence="9">Part of the binding-protein-dependent transport system for D-xylose. Probably responsible for the translocation of the substrate across the membrane.</text>
</comment>
<dbReference type="AlphaFoldDB" id="A0A101V4Q2"/>
<keyword evidence="8 12" id="KW-0472">Membrane</keyword>
<dbReference type="EMBL" id="LMXB01000016">
    <property type="protein sequence ID" value="KUO22406.1"/>
    <property type="molecule type" value="Genomic_DNA"/>
</dbReference>
<dbReference type="NCBIfam" id="NF040906">
    <property type="entry name" value="GguB"/>
    <property type="match status" value="1"/>
</dbReference>
<feature type="transmembrane region" description="Helical" evidence="12">
    <location>
        <begin position="307"/>
        <end position="330"/>
    </location>
</feature>
<dbReference type="OrthoDB" id="3468954at2"/>
<gene>
    <name evidence="13" type="ORF">AQJ91_03820</name>
</gene>
<feature type="transmembrane region" description="Helical" evidence="12">
    <location>
        <begin position="122"/>
        <end position="147"/>
    </location>
</feature>
<comment type="subcellular location">
    <subcellularLocation>
        <location evidence="1">Cell membrane</location>
        <topology evidence="1">Multi-pass membrane protein</topology>
    </subcellularLocation>
</comment>
<evidence type="ECO:0000256" key="6">
    <source>
        <dbReference type="ARBA" id="ARBA00022692"/>
    </source>
</evidence>
<evidence type="ECO:0000256" key="4">
    <source>
        <dbReference type="ARBA" id="ARBA00022519"/>
    </source>
</evidence>
<dbReference type="InterPro" id="IPR001851">
    <property type="entry name" value="ABC_transp_permease"/>
</dbReference>
<keyword evidence="4" id="KW-0997">Cell inner membrane</keyword>
<dbReference type="STRING" id="909626.AQJ91_03820"/>
<evidence type="ECO:0000256" key="7">
    <source>
        <dbReference type="ARBA" id="ARBA00022989"/>
    </source>
</evidence>
<keyword evidence="6 12" id="KW-0812">Transmembrane</keyword>
<evidence type="ECO:0000256" key="11">
    <source>
        <dbReference type="SAM" id="MobiDB-lite"/>
    </source>
</evidence>
<name>A0A101V4Q2_9ACTN</name>
<keyword evidence="7 12" id="KW-1133">Transmembrane helix</keyword>
<evidence type="ECO:0000313" key="13">
    <source>
        <dbReference type="EMBL" id="KUO22406.1"/>
    </source>
</evidence>
<dbReference type="CDD" id="cd06579">
    <property type="entry name" value="TM_PBP1_transp_AraH_like"/>
    <property type="match status" value="1"/>
</dbReference>
<evidence type="ECO:0000256" key="2">
    <source>
        <dbReference type="ARBA" id="ARBA00022448"/>
    </source>
</evidence>
<feature type="transmembrane region" description="Helical" evidence="12">
    <location>
        <begin position="261"/>
        <end position="278"/>
    </location>
</feature>
<evidence type="ECO:0000256" key="8">
    <source>
        <dbReference type="ARBA" id="ARBA00023136"/>
    </source>
</evidence>
<comment type="caution">
    <text evidence="13">The sequence shown here is derived from an EMBL/GenBank/DDBJ whole genome shotgun (WGS) entry which is preliminary data.</text>
</comment>
<keyword evidence="14" id="KW-1185">Reference proteome</keyword>
<feature type="transmembrane region" description="Helical" evidence="12">
    <location>
        <begin position="77"/>
        <end position="110"/>
    </location>
</feature>
<keyword evidence="3" id="KW-1003">Cell membrane</keyword>
<dbReference type="Proteomes" id="UP000053260">
    <property type="component" value="Unassembled WGS sequence"/>
</dbReference>
<feature type="transmembrane region" description="Helical" evidence="12">
    <location>
        <begin position="40"/>
        <end position="57"/>
    </location>
</feature>
<evidence type="ECO:0000256" key="1">
    <source>
        <dbReference type="ARBA" id="ARBA00004651"/>
    </source>
</evidence>
<dbReference type="RefSeq" id="WP_067016330.1">
    <property type="nucleotide sequence ID" value="NZ_KQ949076.1"/>
</dbReference>
<organism evidence="13 14">
    <name type="scientific">Streptomyces dysideae</name>
    <dbReference type="NCBI Taxonomy" id="909626"/>
    <lineage>
        <taxon>Bacteria</taxon>
        <taxon>Bacillati</taxon>
        <taxon>Actinomycetota</taxon>
        <taxon>Actinomycetes</taxon>
        <taxon>Kitasatosporales</taxon>
        <taxon>Streptomycetaceae</taxon>
        <taxon>Streptomyces</taxon>
    </lineage>
</organism>
<evidence type="ECO:0000256" key="9">
    <source>
        <dbReference type="ARBA" id="ARBA00035611"/>
    </source>
</evidence>
<evidence type="ECO:0000256" key="10">
    <source>
        <dbReference type="ARBA" id="ARBA00035686"/>
    </source>
</evidence>
<evidence type="ECO:0000256" key="12">
    <source>
        <dbReference type="SAM" id="Phobius"/>
    </source>
</evidence>
<reference evidence="13 14" key="1">
    <citation type="submission" date="2015-10" db="EMBL/GenBank/DDBJ databases">
        <title>Draft genome sequence of Streptomyces sp. RV15, isolated from a marine sponge.</title>
        <authorList>
            <person name="Ruckert C."/>
            <person name="Abdelmohsen U.R."/>
            <person name="Winkler A."/>
            <person name="Hentschel U."/>
            <person name="Kalinowski J."/>
            <person name="Kampfer P."/>
            <person name="Glaeser S."/>
        </authorList>
    </citation>
    <scope>NUCLEOTIDE SEQUENCE [LARGE SCALE GENOMIC DNA]</scope>
    <source>
        <strain evidence="13 14">RV15</strain>
    </source>
</reference>
<evidence type="ECO:0000256" key="5">
    <source>
        <dbReference type="ARBA" id="ARBA00022597"/>
    </source>
</evidence>
<feature type="transmembrane region" description="Helical" evidence="12">
    <location>
        <begin position="235"/>
        <end position="255"/>
    </location>
</feature>
<evidence type="ECO:0000256" key="3">
    <source>
        <dbReference type="ARBA" id="ARBA00022475"/>
    </source>
</evidence>
<proteinExistence type="predicted"/>
<feature type="region of interest" description="Disordered" evidence="11">
    <location>
        <begin position="1"/>
        <end position="21"/>
    </location>
</feature>
<keyword evidence="5" id="KW-0762">Sugar transport</keyword>
<dbReference type="PANTHER" id="PTHR32196:SF32">
    <property type="entry name" value="XYLOSE TRANSPORT SYSTEM PERMEASE PROTEIN XYLH"/>
    <property type="match status" value="1"/>
</dbReference>